<evidence type="ECO:0000313" key="2">
    <source>
        <dbReference type="Proteomes" id="UP000729402"/>
    </source>
</evidence>
<dbReference type="EMBL" id="JAAALK010000287">
    <property type="protein sequence ID" value="KAG8060618.1"/>
    <property type="molecule type" value="Genomic_DNA"/>
</dbReference>
<comment type="caution">
    <text evidence="1">The sequence shown here is derived from an EMBL/GenBank/DDBJ whole genome shotgun (WGS) entry which is preliminary data.</text>
</comment>
<name>A0A8J5VUM3_ZIZPA</name>
<keyword evidence="2" id="KW-1185">Reference proteome</keyword>
<evidence type="ECO:0000313" key="1">
    <source>
        <dbReference type="EMBL" id="KAG8060618.1"/>
    </source>
</evidence>
<proteinExistence type="predicted"/>
<organism evidence="1 2">
    <name type="scientific">Zizania palustris</name>
    <name type="common">Northern wild rice</name>
    <dbReference type="NCBI Taxonomy" id="103762"/>
    <lineage>
        <taxon>Eukaryota</taxon>
        <taxon>Viridiplantae</taxon>
        <taxon>Streptophyta</taxon>
        <taxon>Embryophyta</taxon>
        <taxon>Tracheophyta</taxon>
        <taxon>Spermatophyta</taxon>
        <taxon>Magnoliopsida</taxon>
        <taxon>Liliopsida</taxon>
        <taxon>Poales</taxon>
        <taxon>Poaceae</taxon>
        <taxon>BOP clade</taxon>
        <taxon>Oryzoideae</taxon>
        <taxon>Oryzeae</taxon>
        <taxon>Zizaniinae</taxon>
        <taxon>Zizania</taxon>
    </lineage>
</organism>
<dbReference type="AlphaFoldDB" id="A0A8J5VUM3"/>
<sequence>MATAATLSLGTRAVNPSCVAGSPPFAALRSGLAHAPVRPSALAPSCATVRLPRAHLFDRVLWSGVIQPPTVLLERHNHSSSAVATTIFSVLYGDSVLSQVPLGAA</sequence>
<accession>A0A8J5VUM3</accession>
<reference evidence="1" key="1">
    <citation type="journal article" date="2021" name="bioRxiv">
        <title>Whole Genome Assembly and Annotation of Northern Wild Rice, Zizania palustris L., Supports a Whole Genome Duplication in the Zizania Genus.</title>
        <authorList>
            <person name="Haas M."/>
            <person name="Kono T."/>
            <person name="Macchietto M."/>
            <person name="Millas R."/>
            <person name="McGilp L."/>
            <person name="Shao M."/>
            <person name="Duquette J."/>
            <person name="Hirsch C.N."/>
            <person name="Kimball J."/>
        </authorList>
    </citation>
    <scope>NUCLEOTIDE SEQUENCE</scope>
    <source>
        <tissue evidence="1">Fresh leaf tissue</tissue>
    </source>
</reference>
<protein>
    <submittedName>
        <fullName evidence="1">Uncharacterized protein</fullName>
    </submittedName>
</protein>
<reference evidence="1" key="2">
    <citation type="submission" date="2021-02" db="EMBL/GenBank/DDBJ databases">
        <authorList>
            <person name="Kimball J.A."/>
            <person name="Haas M.W."/>
            <person name="Macchietto M."/>
            <person name="Kono T."/>
            <person name="Duquette J."/>
            <person name="Shao M."/>
        </authorList>
    </citation>
    <scope>NUCLEOTIDE SEQUENCE</scope>
    <source>
        <tissue evidence="1">Fresh leaf tissue</tissue>
    </source>
</reference>
<gene>
    <name evidence="1" type="ORF">GUJ93_ZPchr0002g26505</name>
</gene>
<dbReference type="Proteomes" id="UP000729402">
    <property type="component" value="Unassembled WGS sequence"/>
</dbReference>